<comment type="caution">
    <text evidence="11">The sequence shown here is derived from an EMBL/GenBank/DDBJ whole genome shotgun (WGS) entry which is preliminary data.</text>
</comment>
<gene>
    <name evidence="11" type="ORF">CSSPJE1EN1_LOCUS25071</name>
</gene>
<protein>
    <recommendedName>
        <fullName evidence="13">Receptor-like kinase</fullName>
    </recommendedName>
</protein>
<evidence type="ECO:0000256" key="4">
    <source>
        <dbReference type="ARBA" id="ARBA00022777"/>
    </source>
</evidence>
<keyword evidence="4" id="KW-0418">Kinase</keyword>
<dbReference type="InterPro" id="IPR017441">
    <property type="entry name" value="Protein_kinase_ATP_BS"/>
</dbReference>
<dbReference type="PANTHER" id="PTHR45631">
    <property type="entry name" value="OS07G0107800 PROTEIN-RELATED"/>
    <property type="match status" value="1"/>
</dbReference>
<feature type="binding site" evidence="6">
    <location>
        <position position="326"/>
    </location>
    <ligand>
        <name>ATP</name>
        <dbReference type="ChEBI" id="CHEBI:30616"/>
    </ligand>
</feature>
<feature type="domain" description="Protein kinase" evidence="9">
    <location>
        <begin position="298"/>
        <end position="566"/>
    </location>
</feature>
<keyword evidence="3 6" id="KW-0547">Nucleotide-binding</keyword>
<keyword evidence="5 6" id="KW-0067">ATP-binding</keyword>
<dbReference type="InterPro" id="IPR036426">
    <property type="entry name" value="Bulb-type_lectin_dom_sf"/>
</dbReference>
<keyword evidence="2" id="KW-0808">Transferase</keyword>
<feature type="chain" id="PRO_5045666226" description="Receptor-like kinase" evidence="8">
    <location>
        <begin position="23"/>
        <end position="645"/>
    </location>
</feature>
<evidence type="ECO:0000256" key="3">
    <source>
        <dbReference type="ARBA" id="ARBA00022741"/>
    </source>
</evidence>
<keyword evidence="12" id="KW-1185">Reference proteome</keyword>
<sequence length="645" mass="71937">MSQSIFALLLFVIALAFKGGIAVNILTADGNLVLYNATCGGSSCAQWSSSSNMAGIPDPSFFVMLQSNGELDLYNFQNDDPILYKVAVPLSSIGPSSTGGPPLFNISLATIPTLSFYGLPYMAIGYYLPKTSSLLNGPISVTLERDCTLQSKNGSSNTVLWETPSNGSGINQQCELTLQQDGNLQIQTTDTNEILWTTNTPGNSSVNWVLYIDSITGDLSIGDIMQPTHILWKNTRILSNSTILYIRPSKLADFKYRILMEVHEWFVDPAQKELYQRLQNSGGKCRAFALTQIEQATQNFKTIIGIGGFGEVYYGKLVNGQEIAVKTLSTTSHQTKQEFFNEIELLSVVHHKYVVSLVGYCLARKKLMLVYEYVSEGDLRSRLHGVRADRKPLSWKQRTRIIWQVAEGLDYLHDKCHPTIIHRDVKSNNILLTKKLEAKVADFGLSKLRAIEQGITPTHITTIVKGTPGYLDPEYQESGMLTNKSDVYSFGIVLMEILTGQSQLYITQKVITSWKSNQIGELVDPNIKGDFNQNEFAKLVELSLFCVMKKSNDRPSMTQVVQMLWEFKLEQLGLEQYEDNDNNDHTPYDRPTIPSTSFESDGTSYAKELEEITPFSPFDSLSNGITTTKLNDESLSIVTPSMVNP</sequence>
<evidence type="ECO:0000313" key="11">
    <source>
        <dbReference type="EMBL" id="CAK9249693.1"/>
    </source>
</evidence>
<dbReference type="InterPro" id="IPR011009">
    <property type="entry name" value="Kinase-like_dom_sf"/>
</dbReference>
<evidence type="ECO:0000256" key="8">
    <source>
        <dbReference type="SAM" id="SignalP"/>
    </source>
</evidence>
<evidence type="ECO:0000259" key="9">
    <source>
        <dbReference type="PROSITE" id="PS50011"/>
    </source>
</evidence>
<keyword evidence="1" id="KW-0723">Serine/threonine-protein kinase</keyword>
<dbReference type="Pfam" id="PF07714">
    <property type="entry name" value="PK_Tyr_Ser-Thr"/>
    <property type="match status" value="1"/>
</dbReference>
<dbReference type="Proteomes" id="UP001497444">
    <property type="component" value="Unassembled WGS sequence"/>
</dbReference>
<name>A0ABP0V5J6_9BRYO</name>
<evidence type="ECO:0000256" key="1">
    <source>
        <dbReference type="ARBA" id="ARBA00022527"/>
    </source>
</evidence>
<dbReference type="PANTHER" id="PTHR45631:SF198">
    <property type="entry name" value="PROTEIN KINASE DOMAIN-CONTAINING PROTEIN"/>
    <property type="match status" value="1"/>
</dbReference>
<evidence type="ECO:0000256" key="7">
    <source>
        <dbReference type="SAM" id="MobiDB-lite"/>
    </source>
</evidence>
<dbReference type="InterPro" id="IPR000719">
    <property type="entry name" value="Prot_kinase_dom"/>
</dbReference>
<dbReference type="Gene3D" id="1.10.510.10">
    <property type="entry name" value="Transferase(Phosphotransferase) domain 1"/>
    <property type="match status" value="1"/>
</dbReference>
<keyword evidence="8" id="KW-0732">Signal</keyword>
<feature type="region of interest" description="Disordered" evidence="7">
    <location>
        <begin position="578"/>
        <end position="604"/>
    </location>
</feature>
<feature type="signal peptide" evidence="8">
    <location>
        <begin position="1"/>
        <end position="22"/>
    </location>
</feature>
<proteinExistence type="predicted"/>
<evidence type="ECO:0000313" key="12">
    <source>
        <dbReference type="Proteomes" id="UP001497444"/>
    </source>
</evidence>
<feature type="domain" description="Bulb-type lectin" evidence="10">
    <location>
        <begin position="119"/>
        <end position="234"/>
    </location>
</feature>
<dbReference type="PROSITE" id="PS50011">
    <property type="entry name" value="PROTEIN_KINASE_DOM"/>
    <property type="match status" value="1"/>
</dbReference>
<dbReference type="InterPro" id="IPR001245">
    <property type="entry name" value="Ser-Thr/Tyr_kinase_cat_dom"/>
</dbReference>
<dbReference type="Gene3D" id="2.90.10.10">
    <property type="entry name" value="Bulb-type lectin domain"/>
    <property type="match status" value="2"/>
</dbReference>
<dbReference type="PROSITE" id="PS00108">
    <property type="entry name" value="PROTEIN_KINASE_ST"/>
    <property type="match status" value="1"/>
</dbReference>
<dbReference type="InterPro" id="IPR001480">
    <property type="entry name" value="Bulb-type_lectin_dom"/>
</dbReference>
<feature type="compositionally biased region" description="Polar residues" evidence="7">
    <location>
        <begin position="593"/>
        <end position="603"/>
    </location>
</feature>
<organism evidence="11 12">
    <name type="scientific">Sphagnum jensenii</name>
    <dbReference type="NCBI Taxonomy" id="128206"/>
    <lineage>
        <taxon>Eukaryota</taxon>
        <taxon>Viridiplantae</taxon>
        <taxon>Streptophyta</taxon>
        <taxon>Embryophyta</taxon>
        <taxon>Bryophyta</taxon>
        <taxon>Sphagnophytina</taxon>
        <taxon>Sphagnopsida</taxon>
        <taxon>Sphagnales</taxon>
        <taxon>Sphagnaceae</taxon>
        <taxon>Sphagnum</taxon>
    </lineage>
</organism>
<dbReference type="Gene3D" id="3.30.200.20">
    <property type="entry name" value="Phosphorylase Kinase, domain 1"/>
    <property type="match status" value="1"/>
</dbReference>
<dbReference type="SMART" id="SM00220">
    <property type="entry name" value="S_TKc"/>
    <property type="match status" value="1"/>
</dbReference>
<evidence type="ECO:0000256" key="6">
    <source>
        <dbReference type="PROSITE-ProRule" id="PRU10141"/>
    </source>
</evidence>
<evidence type="ECO:0000256" key="2">
    <source>
        <dbReference type="ARBA" id="ARBA00022679"/>
    </source>
</evidence>
<evidence type="ECO:0000259" key="10">
    <source>
        <dbReference type="PROSITE" id="PS50927"/>
    </source>
</evidence>
<evidence type="ECO:0000256" key="5">
    <source>
        <dbReference type="ARBA" id="ARBA00022840"/>
    </source>
</evidence>
<dbReference type="InterPro" id="IPR008271">
    <property type="entry name" value="Ser/Thr_kinase_AS"/>
</dbReference>
<reference evidence="11" key="1">
    <citation type="submission" date="2024-02" db="EMBL/GenBank/DDBJ databases">
        <authorList>
            <consortium name="ELIXIR-Norway"/>
            <consortium name="Elixir Norway"/>
        </authorList>
    </citation>
    <scope>NUCLEOTIDE SEQUENCE</scope>
</reference>
<evidence type="ECO:0008006" key="13">
    <source>
        <dbReference type="Google" id="ProtNLM"/>
    </source>
</evidence>
<dbReference type="PROSITE" id="PS50927">
    <property type="entry name" value="BULB_LECTIN"/>
    <property type="match status" value="1"/>
</dbReference>
<dbReference type="SUPFAM" id="SSF51110">
    <property type="entry name" value="alpha-D-mannose-specific plant lectins"/>
    <property type="match status" value="2"/>
</dbReference>
<dbReference type="PROSITE" id="PS00107">
    <property type="entry name" value="PROTEIN_KINASE_ATP"/>
    <property type="match status" value="1"/>
</dbReference>
<accession>A0ABP0V5J6</accession>
<dbReference type="EMBL" id="CAXAQS010000026">
    <property type="protein sequence ID" value="CAK9249693.1"/>
    <property type="molecule type" value="Genomic_DNA"/>
</dbReference>
<dbReference type="SUPFAM" id="SSF56112">
    <property type="entry name" value="Protein kinase-like (PK-like)"/>
    <property type="match status" value="1"/>
</dbReference>